<dbReference type="InterPro" id="IPR006311">
    <property type="entry name" value="TAT_signal"/>
</dbReference>
<dbReference type="Proteomes" id="UP000660611">
    <property type="component" value="Unassembled WGS sequence"/>
</dbReference>
<keyword evidence="2" id="KW-1185">Reference proteome</keyword>
<reference evidence="1" key="1">
    <citation type="submission" date="2021-01" db="EMBL/GenBank/DDBJ databases">
        <title>Whole genome shotgun sequence of Dactylosporangium siamense NBRC 106093.</title>
        <authorList>
            <person name="Komaki H."/>
            <person name="Tamura T."/>
        </authorList>
    </citation>
    <scope>NUCLEOTIDE SEQUENCE</scope>
    <source>
        <strain evidence="1">NBRC 106093</strain>
    </source>
</reference>
<proteinExistence type="predicted"/>
<comment type="caution">
    <text evidence="1">The sequence shown here is derived from an EMBL/GenBank/DDBJ whole genome shotgun (WGS) entry which is preliminary data.</text>
</comment>
<sequence>MSKRASTSGLPRRNPLRAPGAVAFTAGAVTPGMGSPARASQSGWRWCAKCEGLWFNGDTSISDCPTGGQHVHSASGHYTLRFSYEGGGGQDNWWYCWMCLGMWFHTPGSTRFGRCPGNNHGEGSHDKDWRNSYRLETTTSNNGPGGQKNWRWCSHCESLWFNGHATWGKCPGSAAGHTAVNSADYILRVS</sequence>
<dbReference type="EMBL" id="BONQ01000083">
    <property type="protein sequence ID" value="GIG47365.1"/>
    <property type="molecule type" value="Genomic_DNA"/>
</dbReference>
<accession>A0A919UD68</accession>
<evidence type="ECO:0000313" key="1">
    <source>
        <dbReference type="EMBL" id="GIG47365.1"/>
    </source>
</evidence>
<gene>
    <name evidence="1" type="ORF">Dsi01nite_054060</name>
</gene>
<name>A0A919UD68_9ACTN</name>
<organism evidence="1 2">
    <name type="scientific">Dactylosporangium siamense</name>
    <dbReference type="NCBI Taxonomy" id="685454"/>
    <lineage>
        <taxon>Bacteria</taxon>
        <taxon>Bacillati</taxon>
        <taxon>Actinomycetota</taxon>
        <taxon>Actinomycetes</taxon>
        <taxon>Micromonosporales</taxon>
        <taxon>Micromonosporaceae</taxon>
        <taxon>Dactylosporangium</taxon>
    </lineage>
</organism>
<dbReference type="PROSITE" id="PS51318">
    <property type="entry name" value="TAT"/>
    <property type="match status" value="1"/>
</dbReference>
<dbReference type="AlphaFoldDB" id="A0A919UD68"/>
<protein>
    <submittedName>
        <fullName evidence="1">Uncharacterized protein</fullName>
    </submittedName>
</protein>
<evidence type="ECO:0000313" key="2">
    <source>
        <dbReference type="Proteomes" id="UP000660611"/>
    </source>
</evidence>